<gene>
    <name evidence="3" type="ORF">ACFO5R_04750</name>
</gene>
<feature type="transmembrane region" description="Helical" evidence="2">
    <location>
        <begin position="42"/>
        <end position="60"/>
    </location>
</feature>
<evidence type="ECO:0000256" key="1">
    <source>
        <dbReference type="SAM" id="MobiDB-lite"/>
    </source>
</evidence>
<name>A0ABD5PKY0_9EURY</name>
<protein>
    <submittedName>
        <fullName evidence="3">Uncharacterized protein</fullName>
    </submittedName>
</protein>
<dbReference type="Proteomes" id="UP001595898">
    <property type="component" value="Unassembled WGS sequence"/>
</dbReference>
<feature type="transmembrane region" description="Helical" evidence="2">
    <location>
        <begin position="122"/>
        <end position="141"/>
    </location>
</feature>
<dbReference type="Pfam" id="PF09997">
    <property type="entry name" value="DUF2238"/>
    <property type="match status" value="1"/>
</dbReference>
<organism evidence="3 4">
    <name type="scientific">Halosolutus amylolyticus</name>
    <dbReference type="NCBI Taxonomy" id="2932267"/>
    <lineage>
        <taxon>Archaea</taxon>
        <taxon>Methanobacteriati</taxon>
        <taxon>Methanobacteriota</taxon>
        <taxon>Stenosarchaea group</taxon>
        <taxon>Halobacteria</taxon>
        <taxon>Halobacteriales</taxon>
        <taxon>Natrialbaceae</taxon>
        <taxon>Halosolutus</taxon>
    </lineage>
</organism>
<evidence type="ECO:0000313" key="3">
    <source>
        <dbReference type="EMBL" id="MFC4541232.1"/>
    </source>
</evidence>
<feature type="transmembrane region" description="Helical" evidence="2">
    <location>
        <begin position="91"/>
        <end position="110"/>
    </location>
</feature>
<comment type="caution">
    <text evidence="3">The sequence shown here is derived from an EMBL/GenBank/DDBJ whole genome shotgun (WGS) entry which is preliminary data.</text>
</comment>
<feature type="compositionally biased region" description="Polar residues" evidence="1">
    <location>
        <begin position="199"/>
        <end position="217"/>
    </location>
</feature>
<feature type="transmembrane region" description="Helical" evidence="2">
    <location>
        <begin position="18"/>
        <end position="36"/>
    </location>
</feature>
<dbReference type="EMBL" id="JBHSFA010000002">
    <property type="protein sequence ID" value="MFC4541232.1"/>
    <property type="molecule type" value="Genomic_DNA"/>
</dbReference>
<proteinExistence type="predicted"/>
<feature type="transmembrane region" description="Helical" evidence="2">
    <location>
        <begin position="293"/>
        <end position="315"/>
    </location>
</feature>
<feature type="transmembrane region" description="Helical" evidence="2">
    <location>
        <begin position="241"/>
        <end position="258"/>
    </location>
</feature>
<feature type="transmembrane region" description="Helical" evidence="2">
    <location>
        <begin position="166"/>
        <end position="185"/>
    </location>
</feature>
<dbReference type="AlphaFoldDB" id="A0ABD5PKY0"/>
<feature type="transmembrane region" description="Helical" evidence="2">
    <location>
        <begin position="348"/>
        <end position="370"/>
    </location>
</feature>
<feature type="transmembrane region" description="Helical" evidence="2">
    <location>
        <begin position="264"/>
        <end position="281"/>
    </location>
</feature>
<reference evidence="3 4" key="1">
    <citation type="journal article" date="2019" name="Int. J. Syst. Evol. Microbiol.">
        <title>The Global Catalogue of Microorganisms (GCM) 10K type strain sequencing project: providing services to taxonomists for standard genome sequencing and annotation.</title>
        <authorList>
            <consortium name="The Broad Institute Genomics Platform"/>
            <consortium name="The Broad Institute Genome Sequencing Center for Infectious Disease"/>
            <person name="Wu L."/>
            <person name="Ma J."/>
        </authorList>
    </citation>
    <scope>NUCLEOTIDE SEQUENCE [LARGE SCALE GENOMIC DNA]</scope>
    <source>
        <strain evidence="3 4">WLHS5</strain>
    </source>
</reference>
<evidence type="ECO:0000313" key="4">
    <source>
        <dbReference type="Proteomes" id="UP001595898"/>
    </source>
</evidence>
<feature type="region of interest" description="Disordered" evidence="1">
    <location>
        <begin position="195"/>
        <end position="226"/>
    </location>
</feature>
<feature type="transmembrane region" description="Helical" evidence="2">
    <location>
        <begin position="321"/>
        <end position="341"/>
    </location>
</feature>
<evidence type="ECO:0000256" key="2">
    <source>
        <dbReference type="SAM" id="Phobius"/>
    </source>
</evidence>
<feature type="transmembrane region" description="Helical" evidence="2">
    <location>
        <begin position="402"/>
        <end position="421"/>
    </location>
</feature>
<accession>A0ABD5PKY0</accession>
<dbReference type="InterPro" id="IPR014509">
    <property type="entry name" value="YjdF-like"/>
</dbReference>
<keyword evidence="2" id="KW-0472">Membrane</keyword>
<dbReference type="RefSeq" id="WP_250139369.1">
    <property type="nucleotide sequence ID" value="NZ_JALIQP010000001.1"/>
</dbReference>
<keyword evidence="2" id="KW-1133">Transmembrane helix</keyword>
<sequence length="433" mass="46546">MADARLDGMVDSPHRNAILSWIVTTILAVLAVNHALAASYRWFAFTGLAIAIVLAPVAAFRDPLAVPPWELLVLVLLPVVDATILDESFLTTIAVYVAVAAVALVVAVEIDRFTAVRMNHGFAIAFVVLTTLAVAGAWNVAQWVSDVAFGTAYVLDGRSQDAANRALMYDFAYAAVAGLFAGVVFDRYGRSTTDRLAEDSTTGTADRSSEPQRSASESESDPVPSLVRDRLDVPERTVRRLSRAMQAALALILCYGLVVRDLTTVANGAIALAITFLPAVLERDYRLPLEPELVFWLTAAVFLHALGSAGLYGAIGPWDSLTHTISATIVAAGGYAVVRAIDLHTDEVYFPTSMLFAFILVFVLAFGVLWELMEFAIDWSAALLGLDAVLAQHGLNDTIVDLVYDVVGAAVAAVWGSIYLTDLTHRIADRFDG</sequence>
<keyword evidence="2" id="KW-0812">Transmembrane</keyword>
<keyword evidence="4" id="KW-1185">Reference proteome</keyword>